<feature type="modified residue" description="4-aspartylphosphate" evidence="11">
    <location>
        <position position="631"/>
    </location>
</feature>
<dbReference type="PANTHER" id="PTHR43047:SF64">
    <property type="entry name" value="HISTIDINE KINASE CONTAINING CHEY-HOMOLOGOUS RECEIVER DOMAIN AND PAS DOMAIN-RELATED"/>
    <property type="match status" value="1"/>
</dbReference>
<dbReference type="Pfam" id="PF03924">
    <property type="entry name" value="CHASE"/>
    <property type="match status" value="1"/>
</dbReference>
<dbReference type="Proteomes" id="UP000265489">
    <property type="component" value="Unassembled WGS sequence"/>
</dbReference>
<dbReference type="InterPro" id="IPR003661">
    <property type="entry name" value="HisK_dim/P_dom"/>
</dbReference>
<feature type="domain" description="Histidine kinase" evidence="13">
    <location>
        <begin position="344"/>
        <end position="561"/>
    </location>
</feature>
<dbReference type="PROSITE" id="PS50110">
    <property type="entry name" value="RESPONSE_REGULATORY"/>
    <property type="match status" value="1"/>
</dbReference>
<dbReference type="InterPro" id="IPR036097">
    <property type="entry name" value="HisK_dim/P_sf"/>
</dbReference>
<name>A0A395WCQ4_9FIRM</name>
<evidence type="ECO:0000256" key="1">
    <source>
        <dbReference type="ARBA" id="ARBA00000085"/>
    </source>
</evidence>
<dbReference type="InterPro" id="IPR003594">
    <property type="entry name" value="HATPase_dom"/>
</dbReference>
<evidence type="ECO:0000256" key="4">
    <source>
        <dbReference type="ARBA" id="ARBA00022553"/>
    </source>
</evidence>
<dbReference type="SMART" id="SM00388">
    <property type="entry name" value="HisKA"/>
    <property type="match status" value="1"/>
</dbReference>
<dbReference type="CDD" id="cd17546">
    <property type="entry name" value="REC_hyHK_CKI1_RcsC-like"/>
    <property type="match status" value="1"/>
</dbReference>
<dbReference type="Gene3D" id="1.10.287.130">
    <property type="match status" value="1"/>
</dbReference>
<protein>
    <recommendedName>
        <fullName evidence="3">histidine kinase</fullName>
        <ecNumber evidence="3">2.7.13.3</ecNumber>
    </recommendedName>
</protein>
<dbReference type="AlphaFoldDB" id="A0A395WCQ4"/>
<keyword evidence="5" id="KW-0808">Transferase</keyword>
<dbReference type="SUPFAM" id="SSF55874">
    <property type="entry name" value="ATPase domain of HSP90 chaperone/DNA topoisomerase II/histidine kinase"/>
    <property type="match status" value="1"/>
</dbReference>
<dbReference type="EMBL" id="QRYQ01000001">
    <property type="protein sequence ID" value="RGU94072.1"/>
    <property type="molecule type" value="Genomic_DNA"/>
</dbReference>
<evidence type="ECO:0000256" key="7">
    <source>
        <dbReference type="ARBA" id="ARBA00022777"/>
    </source>
</evidence>
<dbReference type="InterPro" id="IPR011006">
    <property type="entry name" value="CheY-like_superfamily"/>
</dbReference>
<dbReference type="InterPro" id="IPR005467">
    <property type="entry name" value="His_kinase_dom"/>
</dbReference>
<feature type="domain" description="CHASE" evidence="15">
    <location>
        <begin position="139"/>
        <end position="228"/>
    </location>
</feature>
<dbReference type="Pfam" id="PF02518">
    <property type="entry name" value="HATPase_c"/>
    <property type="match status" value="1"/>
</dbReference>
<evidence type="ECO:0000256" key="9">
    <source>
        <dbReference type="ARBA" id="ARBA00023012"/>
    </source>
</evidence>
<keyword evidence="10 12" id="KW-0472">Membrane</keyword>
<sequence length="755" mass="85819">MFYLWIGKLCNRIIVKSLTQKMCDICFVTHLFSFYNETMENKYLVCRILIGFVLISVITNVVCLFIRNSVIQQEKLKAEYTVNSTIDRVEIKLESYIQKVDFLKKTIESGIELDDAYFQSIASRLYGDDPAVKTIELAPNGIIQNVYPFKENQKAIGMDMLAEHERKEAATLAKDTKTYTLEGPYDLKQGGKGALLYDPIYVNEEFWGFSILVIDWDAFLDEIHLSDLKKASYDFVIWKKDRSTKEKIVIAQSSKNIDSNTLLIKCKLPNNKWNFEIVPKQGWINTYVIRSLVIASVLIDFLVTAAIAQFEIRHRKDLEYASQIEWQAKKAQEASAAKSRFLFSMSHDIRTPMNAIMGYTELMEKNVGNIEKEKDYLSKIHSSSKFLLDLINSILEMARIESGKETLNIKACNIFDVLDSLNSVFEKQAEQKGLTYQCTTKIEHPYVYCDQIKFEEILLNVVGNSVKYTKNGNISIHVEEVESGQFQCIIQDTGIGMSEAYLPHAFEDFSREKSGTQTSVKGTGLGLSIVKSLVELMHGTIEISSQVNQGTTTRMKFHFEIAKESELEKNQETNIIDLKGKHILLAEDNDLNAEIAMTLLSDYGLIVDHVSDGIACVKQVKEKEYDVVLMDIQMPNMDGYQATQKIREFSDIPIVAMTANAFEEDKQKALSIGMNGHIAKPIDMDKVISTLSRVLTFKCPVCGKYTFQSGPGSYEICPVCGWEDDKAQYKDPNLKGGANKLSLKEYKEQYEKNHE</sequence>
<dbReference type="GO" id="GO:0000155">
    <property type="term" value="F:phosphorelay sensor kinase activity"/>
    <property type="evidence" value="ECO:0007669"/>
    <property type="project" value="InterPro"/>
</dbReference>
<dbReference type="CDD" id="cd00082">
    <property type="entry name" value="HisKA"/>
    <property type="match status" value="1"/>
</dbReference>
<feature type="transmembrane region" description="Helical" evidence="12">
    <location>
        <begin position="48"/>
        <end position="66"/>
    </location>
</feature>
<dbReference type="PRINTS" id="PR00344">
    <property type="entry name" value="BCTRLSENSOR"/>
</dbReference>
<dbReference type="EC" id="2.7.13.3" evidence="3"/>
<dbReference type="Gene3D" id="3.40.50.2300">
    <property type="match status" value="1"/>
</dbReference>
<evidence type="ECO:0000259" key="15">
    <source>
        <dbReference type="PROSITE" id="PS50839"/>
    </source>
</evidence>
<gene>
    <name evidence="16" type="ORF">DWW32_00735</name>
</gene>
<evidence type="ECO:0000256" key="12">
    <source>
        <dbReference type="SAM" id="Phobius"/>
    </source>
</evidence>
<dbReference type="PANTHER" id="PTHR43047">
    <property type="entry name" value="TWO-COMPONENT HISTIDINE PROTEIN KINASE"/>
    <property type="match status" value="1"/>
</dbReference>
<evidence type="ECO:0000256" key="5">
    <source>
        <dbReference type="ARBA" id="ARBA00022679"/>
    </source>
</evidence>
<dbReference type="GO" id="GO:0016020">
    <property type="term" value="C:membrane"/>
    <property type="evidence" value="ECO:0007669"/>
    <property type="project" value="UniProtKB-SubCell"/>
</dbReference>
<keyword evidence="6 12" id="KW-0812">Transmembrane</keyword>
<evidence type="ECO:0000256" key="10">
    <source>
        <dbReference type="ARBA" id="ARBA00023136"/>
    </source>
</evidence>
<dbReference type="PROSITE" id="PS50839">
    <property type="entry name" value="CHASE"/>
    <property type="match status" value="1"/>
</dbReference>
<dbReference type="Pfam" id="PF14206">
    <property type="entry name" value="Cys_rich_CPCC"/>
    <property type="match status" value="1"/>
</dbReference>
<comment type="subcellular location">
    <subcellularLocation>
        <location evidence="2">Membrane</location>
    </subcellularLocation>
</comment>
<accession>A0A395WCQ4</accession>
<evidence type="ECO:0000256" key="2">
    <source>
        <dbReference type="ARBA" id="ARBA00004370"/>
    </source>
</evidence>
<dbReference type="InterPro" id="IPR006189">
    <property type="entry name" value="CHASE_dom"/>
</dbReference>
<evidence type="ECO:0000313" key="16">
    <source>
        <dbReference type="EMBL" id="RGU94072.1"/>
    </source>
</evidence>
<keyword evidence="9" id="KW-0902">Two-component regulatory system</keyword>
<dbReference type="Gene3D" id="3.30.450.350">
    <property type="entry name" value="CHASE domain"/>
    <property type="match status" value="1"/>
</dbReference>
<evidence type="ECO:0000256" key="8">
    <source>
        <dbReference type="ARBA" id="ARBA00022989"/>
    </source>
</evidence>
<dbReference type="InterPro" id="IPR001789">
    <property type="entry name" value="Sig_transdc_resp-reg_receiver"/>
</dbReference>
<dbReference type="InterPro" id="IPR025983">
    <property type="entry name" value="Cys_rich_CPCC"/>
</dbReference>
<dbReference type="Gene3D" id="3.30.565.10">
    <property type="entry name" value="Histidine kinase-like ATPase, C-terminal domain"/>
    <property type="match status" value="1"/>
</dbReference>
<dbReference type="SUPFAM" id="SSF52172">
    <property type="entry name" value="CheY-like"/>
    <property type="match status" value="1"/>
</dbReference>
<keyword evidence="7" id="KW-0418">Kinase</keyword>
<dbReference type="PROSITE" id="PS50109">
    <property type="entry name" value="HIS_KIN"/>
    <property type="match status" value="1"/>
</dbReference>
<dbReference type="InterPro" id="IPR036890">
    <property type="entry name" value="HATPase_C_sf"/>
</dbReference>
<evidence type="ECO:0000256" key="3">
    <source>
        <dbReference type="ARBA" id="ARBA00012438"/>
    </source>
</evidence>
<feature type="domain" description="Response regulatory" evidence="14">
    <location>
        <begin position="582"/>
        <end position="695"/>
    </location>
</feature>
<comment type="catalytic activity">
    <reaction evidence="1">
        <text>ATP + protein L-histidine = ADP + protein N-phospho-L-histidine.</text>
        <dbReference type="EC" id="2.7.13.3"/>
    </reaction>
</comment>
<proteinExistence type="predicted"/>
<dbReference type="Pfam" id="PF00512">
    <property type="entry name" value="HisKA"/>
    <property type="match status" value="1"/>
</dbReference>
<evidence type="ECO:0000256" key="6">
    <source>
        <dbReference type="ARBA" id="ARBA00022692"/>
    </source>
</evidence>
<evidence type="ECO:0000259" key="13">
    <source>
        <dbReference type="PROSITE" id="PS50109"/>
    </source>
</evidence>
<dbReference type="SMART" id="SM00448">
    <property type="entry name" value="REC"/>
    <property type="match status" value="1"/>
</dbReference>
<dbReference type="InterPro" id="IPR042240">
    <property type="entry name" value="CHASE_sf"/>
</dbReference>
<keyword evidence="8 12" id="KW-1133">Transmembrane helix</keyword>
<reference evidence="16 17" key="1">
    <citation type="submission" date="2018-08" db="EMBL/GenBank/DDBJ databases">
        <title>A genome reference for cultivated species of the human gut microbiota.</title>
        <authorList>
            <person name="Zou Y."/>
            <person name="Xue W."/>
            <person name="Luo G."/>
        </authorList>
    </citation>
    <scope>NUCLEOTIDE SEQUENCE [LARGE SCALE GENOMIC DNA]</scope>
    <source>
        <strain evidence="16 17">AF15-20</strain>
    </source>
</reference>
<comment type="caution">
    <text evidence="16">The sequence shown here is derived from an EMBL/GenBank/DDBJ whole genome shotgun (WGS) entry which is preliminary data.</text>
</comment>
<evidence type="ECO:0000256" key="11">
    <source>
        <dbReference type="PROSITE-ProRule" id="PRU00169"/>
    </source>
</evidence>
<dbReference type="SUPFAM" id="SSF47384">
    <property type="entry name" value="Homodimeric domain of signal transducing histidine kinase"/>
    <property type="match status" value="1"/>
</dbReference>
<dbReference type="Pfam" id="PF00072">
    <property type="entry name" value="Response_reg"/>
    <property type="match status" value="1"/>
</dbReference>
<keyword evidence="4 11" id="KW-0597">Phosphoprotein</keyword>
<evidence type="ECO:0000259" key="14">
    <source>
        <dbReference type="PROSITE" id="PS50110"/>
    </source>
</evidence>
<dbReference type="SMART" id="SM00387">
    <property type="entry name" value="HATPase_c"/>
    <property type="match status" value="1"/>
</dbReference>
<evidence type="ECO:0000313" key="17">
    <source>
        <dbReference type="Proteomes" id="UP000265489"/>
    </source>
</evidence>
<organism evidence="16 17">
    <name type="scientific">Holdemanella biformis</name>
    <dbReference type="NCBI Taxonomy" id="1735"/>
    <lineage>
        <taxon>Bacteria</taxon>
        <taxon>Bacillati</taxon>
        <taxon>Bacillota</taxon>
        <taxon>Erysipelotrichia</taxon>
        <taxon>Erysipelotrichales</taxon>
        <taxon>Erysipelotrichaceae</taxon>
        <taxon>Holdemanella</taxon>
    </lineage>
</organism>
<dbReference type="SMART" id="SM01079">
    <property type="entry name" value="CHASE"/>
    <property type="match status" value="1"/>
</dbReference>
<dbReference type="InterPro" id="IPR004358">
    <property type="entry name" value="Sig_transdc_His_kin-like_C"/>
</dbReference>